<feature type="region of interest" description="Disordered" evidence="2">
    <location>
        <begin position="3207"/>
        <end position="3227"/>
    </location>
</feature>
<organism evidence="3 4">
    <name type="scientific">Pan troglodytes</name>
    <name type="common">Chimpanzee</name>
    <dbReference type="NCBI Taxonomy" id="9598"/>
    <lineage>
        <taxon>Eukaryota</taxon>
        <taxon>Metazoa</taxon>
        <taxon>Chordata</taxon>
        <taxon>Craniata</taxon>
        <taxon>Vertebrata</taxon>
        <taxon>Euteleostomi</taxon>
        <taxon>Mammalia</taxon>
        <taxon>Eutheria</taxon>
        <taxon>Euarchontoglires</taxon>
        <taxon>Primates</taxon>
        <taxon>Haplorrhini</taxon>
        <taxon>Catarrhini</taxon>
        <taxon>Hominidae</taxon>
        <taxon>Pan</taxon>
    </lineage>
</organism>
<dbReference type="InterPro" id="IPR036322">
    <property type="entry name" value="WD40_repeat_dom_sf"/>
</dbReference>
<dbReference type="Pfam" id="PF15392">
    <property type="entry name" value="Joubert"/>
    <property type="match status" value="1"/>
</dbReference>
<proteinExistence type="predicted"/>
<feature type="compositionally biased region" description="Basic and acidic residues" evidence="2">
    <location>
        <begin position="2716"/>
        <end position="2728"/>
    </location>
</feature>
<feature type="region of interest" description="Disordered" evidence="2">
    <location>
        <begin position="1822"/>
        <end position="1851"/>
    </location>
</feature>
<sequence length="3264" mass="368939">MEIRLEILTSTGIKQKKPWPRVSWLGKEKEAVFLLDDKFINEINLLSGKIKKKIPSLQPFLKDVIVLTTSSNDAWLAGVLTTGELFLWNKDQDCLKTIPITEKPKEMIKATVASSLRLYLYVSGNGKRIVLITPSGCIFLWEYLELKNILSSKSLSLAGRWSQVIPEEAVLLPSTEDKEAVVNAVFIKNELFGDCCLCSFTFYSGECLKLTFLAIRWHENVFTSVRSLPYHVHWAQQDCHLCSLIPKCESVKSRGALISAFSRDGLTLAVTLNQKDPKATQVLFINTLNFVTLCGSLKGCSNKSPVVPATLIRSYWVGDISWTHDSLFLACMLKRGSLVLLTCQGELLTLITFGCSIEFGPAEFIPLHPLITYRPQQFTFQDSNNSVDSSASDSDPMRQRFSIKAHSRLPYLVISDGYMVTTLRFLDSLSPSVHMRSLLLDSTQRLEKIYQSVILSKPKGKGLNLRSLNSLRSSLLEHQGNESSADFTVPKFLQAEETINENAADFQDFEAEETNEGRHFPDNLFPFWNKRDDVLCSSMKEGRLEFASMFDTIHAKDDSEETDRTITELHSIQKSLLAAWTIGISKTVTEKNLMLNYIVVCITHFFYILQFIKCPFPKLDLVLSKSSRHNAWILCIFQLFHQCLSIHYWDIRYKQDVGHLIKLTSNTIKLLLTQQQKGQLFSEKLLACFYLLKMVADNLNGVYILQPEVISASADGSKITAQDSLVVPIFQMFQDSGFQKNWSWNSFFKIHPQVVNPVQQPGHRLLILWRILYKKTLWYQAQLNRRVPEADSQLTERMTNEASTVKSLLCHLQANLQSTGDCLNQTLELKSINGEECFLLGSYEKSVQLWKKALQEIEEKGGRRTYFLQIRYYLSLLYCHLYSYNLNDAQGLCDQLAREILRWSQLPVKENKDFSGAAKSHFECGMVGDVHPEAAVRVVQSMARFMAAYFTNQQLCILPPHHVNVLPPLHIKTEQSFRLIPLQHSKVASVVRDQNLSNVWTVEYALELLFIGGLVPEAVWLAYKLGDWKTSVSIGVAFQLFCKHDSNFMRSKKKSLNLPLHMTPAQIFQEKLQCVLGQPASLEAKNEMGSKYKQFTDPIEEEDANLLFGSVQEVLKASVMADADILSETFQLLIDSAKDFSKRLWGLVPFGLYLPAPPLYCPQPAILSEEDGDDLLLKAEKNNRQKVSGILQRVLLLFRAAHCSFPVAQWYILQLRWARKVMQKIRMKGSLPSLSPFPQSLLNYCKGGIAFFRPGAAGDHKLDEVSIRAIGCFRELCALCWMLHVRDKLSYSCRQYQKARENVKGEKDLEVEFDSCMIEHCLSAVEWAYRMLPFSRFFNMEELIQDIILSLIGELPPIRKVAEIFVKAFPYPEDVRVPLRDKYHSLHQRLRHCVVKGPQTEEMMSVVMHSIQKVRVKALKRVQRNIGSFEVNIWEPIEEEKPDEAPGVDRYSLGTSLSRSTLTELGDSVVHSDADTFSEALSVEEKSRINIYQRNAPNHMELTSIRKPTDKRKMCNQKENPTKKEDHEKLSQNTLPVIGVWEFERDDDEYIKFLDLFLSYILERDLPYSRDADIPFLTSFSGKLREHELNSLLFDVHTTLKRHQSKTKSQNVFRAGSCFVVAPESYESEKSSSLNDEYGMHLENQELSSSVLVNQGIKPFLQYPSNEVNKNEGMSGLFGLKQSSIYKIQDDTREKCLIQRSSNHIFWTPKSIKTRRCIFKAIQCNDINPQEDLPLALNTFGSIGRLLEWMIRWSNRRLLCDSGITESSSEYSPVIRVKTSTAAILTSLWLLEQPYFATYKAKNAIIKMVENRDTGCQIGPNIERESKSDAGGSVAVATPGGTEERNGQNKSCQNILKMPTEAENPDIKEINDDIISVTHNTKKEFIDIDENLLEVEAFTEEEMDMHVSDYEEDTEESVGGFRSPSLAICMMTLPQQLEEEFTEEVQCQREEPLETIMEEKSTEQKGTIEAFSHPGHTTPQSMQVDTSSEISSAQISTYKEKSSSVPLLIPNGVNVASQPPAPTPQKTQRNECTAQLPDCSESVRQMLQDEMFKLVQLQQINFMSLMQIVGSSFANLPDIQQLVQQSQSVHLGESQESNLRGCGDVDDSNKNLKERFFIKPPSMGENTREPRKNSPHCHEGTIPSGKNSTGNVQNVPHGSIPLCQLNGQPQKRGPIPSSQNLPSTSFYPAPAGNTHLYLLSTPSVFQKAPRLIPHAKTFSPGDGFPLLQFKSKQEFQPLFLHTGSIPQVPFRPLPQPREAWGLSDSFQPALPQRAAQTTPASHLNVSQYNTEARKKEVEQKTWAETVITEIPNHVNLDQYVGQENLTPQQDSSVFIKPEKLFDVKPGTLEISPHHSFGLPLLYLPLKPPNMFPSTSRASITVPSTPIQPIAEERKYPRLSLLHSHLSPENRCKKTQLIPLENLIAFKQSQQKLTHNLFEQGDAGHLQLLKVKIEPPEVRQGKDSKKRQRRRAEKELQEKRCEKLRRKPNVTFRPENSIINNDDSEIIKKPKEQQEHCGSHPLDDFDVPFEMLQDDNTSAGLHFMASVKKKAIGSQDASTNTDPEHEPLTAPQLLVPDVYLNLKLSSEMSEKPLSPSIPHTVTHLVGHTYINVIDIEANDLLQELPVREEPSNDNVIKQQSDHLAVPSSAELHYMAASVTNAVPPHNFKSQESANSSMDLFSKPAEVTPACLDGKSLRAGITEVKEPSVTSPTPSDIHQNKDLPKPEFRFKGQSTKSDSAEDYLLWKRLQGVSAACPAPSSAAHQLEHLSAKLQKIDEQLLAIQNIAENIEQDFPKPEMLDLHCDKIGPVDHIEFSSGPEFKKTLASKTISISEEVRFLTHMDEEDQSDKKETSEPEFSITENYSGQKTCVFPTADSAVSLSSSSDQNTTSPGMNSNDELCESVSVHPLQMTGLTDIADIIDDLIIKDGVSSEELGLTEQAMGTSRIQHYSGRHSQRTDKERREIQAWMKRKRKERMAKYLNELAEKRGQEHDPFCPRSNPLYMTSREIRLRQKMKHEKDRLLLSEHYSRRISQAYGLMNELLSESVQLPTLPQKPLPNKSSPTQSSRCQHCPSARGENQHGHSFLINRPGKVKYMSKPSYIHKRKSFGQPQGSPWPHGTATFTIQKKAGGAKAAVRKATQSPVTFQKGSNAPCRSLQHTKKHGSAGLAPQTKQVCVEYEREETVVSPWTIPSEIHKILHESHNSLLQDLSPTEEEEPEHPFGVGGVDSVSESTGSILSKLDWNAIEDMVASVEDQGLSVHWALDL</sequence>
<feature type="compositionally biased region" description="Polar residues" evidence="2">
    <location>
        <begin position="2884"/>
        <end position="2896"/>
    </location>
</feature>
<protein>
    <submittedName>
        <fullName evidence="3">C5orf42 isoform 3</fullName>
    </submittedName>
</protein>
<feature type="region of interest" description="Disordered" evidence="2">
    <location>
        <begin position="2118"/>
        <end position="2153"/>
    </location>
</feature>
<feature type="region of interest" description="Disordered" evidence="2">
    <location>
        <begin position="2877"/>
        <end position="2897"/>
    </location>
</feature>
<dbReference type="InterPro" id="IPR028236">
    <property type="entry name" value="CPLANE1"/>
</dbReference>
<name>A0A2J8JS91_PANTR</name>
<feature type="coiled-coil region" evidence="1">
    <location>
        <begin position="2764"/>
        <end position="2791"/>
    </location>
</feature>
<feature type="region of interest" description="Disordered" evidence="2">
    <location>
        <begin position="2454"/>
        <end position="2476"/>
    </location>
</feature>
<feature type="region of interest" description="Disordered" evidence="2">
    <location>
        <begin position="2703"/>
        <end position="2732"/>
    </location>
</feature>
<accession>A0A2J8JS91</accession>
<dbReference type="EMBL" id="NBAG03000430">
    <property type="protein sequence ID" value="PNI25617.1"/>
    <property type="molecule type" value="Genomic_DNA"/>
</dbReference>
<keyword evidence="1" id="KW-0175">Coiled coil</keyword>
<evidence type="ECO:0000256" key="1">
    <source>
        <dbReference type="SAM" id="Coils"/>
    </source>
</evidence>
<dbReference type="PANTHER" id="PTHR14492">
    <property type="entry name" value="JBTS17"/>
    <property type="match status" value="1"/>
</dbReference>
<dbReference type="Proteomes" id="UP000236370">
    <property type="component" value="Unassembled WGS sequence"/>
</dbReference>
<gene>
    <name evidence="3" type="ORF">CK820_G0044864</name>
</gene>
<reference evidence="3 4" key="1">
    <citation type="submission" date="2017-12" db="EMBL/GenBank/DDBJ databases">
        <title>High-resolution comparative analysis of great ape genomes.</title>
        <authorList>
            <person name="Pollen A."/>
            <person name="Hastie A."/>
            <person name="Hormozdiari F."/>
            <person name="Dougherty M."/>
            <person name="Liu R."/>
            <person name="Chaisson M."/>
            <person name="Hoppe E."/>
            <person name="Hill C."/>
            <person name="Pang A."/>
            <person name="Hillier L."/>
            <person name="Baker C."/>
            <person name="Armstrong J."/>
            <person name="Shendure J."/>
            <person name="Paten B."/>
            <person name="Wilson R."/>
            <person name="Chao H."/>
            <person name="Schneider V."/>
            <person name="Ventura M."/>
            <person name="Kronenberg Z."/>
            <person name="Murali S."/>
            <person name="Gordon D."/>
            <person name="Cantsilieris S."/>
            <person name="Munson K."/>
            <person name="Nelson B."/>
            <person name="Raja A."/>
            <person name="Underwood J."/>
            <person name="Diekhans M."/>
            <person name="Fiddes I."/>
            <person name="Haussler D."/>
            <person name="Eichler E."/>
        </authorList>
    </citation>
    <scope>NUCLEOTIDE SEQUENCE [LARGE SCALE GENOMIC DNA]</scope>
    <source>
        <strain evidence="3">Yerkes chimp pedigree #C0471</strain>
    </source>
</reference>
<feature type="compositionally biased region" description="Basic and acidic residues" evidence="2">
    <location>
        <begin position="2126"/>
        <end position="2139"/>
    </location>
</feature>
<feature type="region of interest" description="Disordered" evidence="2">
    <location>
        <begin position="2838"/>
        <end position="2860"/>
    </location>
</feature>
<dbReference type="PANTHER" id="PTHR14492:SF4">
    <property type="entry name" value="CILIOGENESIS AND PLANAR POLARITY EFFECTOR 1"/>
    <property type="match status" value="1"/>
</dbReference>
<feature type="compositionally biased region" description="Basic and acidic residues" evidence="2">
    <location>
        <begin position="2838"/>
        <end position="2852"/>
    </location>
</feature>
<feature type="compositionally biased region" description="Polar residues" evidence="2">
    <location>
        <begin position="2706"/>
        <end position="2715"/>
    </location>
</feature>
<comment type="caution">
    <text evidence="3">The sequence shown here is derived from an EMBL/GenBank/DDBJ whole genome shotgun (WGS) entry which is preliminary data.</text>
</comment>
<evidence type="ECO:0000256" key="2">
    <source>
        <dbReference type="SAM" id="MobiDB-lite"/>
    </source>
</evidence>
<evidence type="ECO:0000313" key="4">
    <source>
        <dbReference type="Proteomes" id="UP000236370"/>
    </source>
</evidence>
<feature type="region of interest" description="Disordered" evidence="2">
    <location>
        <begin position="3049"/>
        <end position="3083"/>
    </location>
</feature>
<dbReference type="SUPFAM" id="SSF50978">
    <property type="entry name" value="WD40 repeat-like"/>
    <property type="match status" value="1"/>
</dbReference>
<feature type="compositionally biased region" description="Polar residues" evidence="2">
    <location>
        <begin position="2144"/>
        <end position="2153"/>
    </location>
</feature>
<evidence type="ECO:0000313" key="3">
    <source>
        <dbReference type="EMBL" id="PNI25617.1"/>
    </source>
</evidence>
<feature type="compositionally biased region" description="Polar residues" evidence="2">
    <location>
        <begin position="3057"/>
        <end position="3067"/>
    </location>
</feature>